<evidence type="ECO:0000313" key="5">
    <source>
        <dbReference type="WBParaSite" id="nRc.2.0.1.t21607-RA"/>
    </source>
</evidence>
<dbReference type="GO" id="GO:0006297">
    <property type="term" value="P:nucleotide-excision repair, DNA gap filling"/>
    <property type="evidence" value="ECO:0007669"/>
    <property type="project" value="TreeGrafter"/>
</dbReference>
<dbReference type="InterPro" id="IPR050240">
    <property type="entry name" value="DNA_pol_type-B"/>
</dbReference>
<dbReference type="InterPro" id="IPR012337">
    <property type="entry name" value="RNaseH-like_sf"/>
</dbReference>
<accession>A0A915J562</accession>
<keyword evidence="4" id="KW-1185">Reference proteome</keyword>
<reference evidence="5" key="1">
    <citation type="submission" date="2022-11" db="UniProtKB">
        <authorList>
            <consortium name="WormBaseParasite"/>
        </authorList>
    </citation>
    <scope>IDENTIFICATION</scope>
</reference>
<name>A0A915J562_ROMCU</name>
<feature type="region of interest" description="Disordered" evidence="2">
    <location>
        <begin position="78"/>
        <end position="101"/>
    </location>
</feature>
<dbReference type="GO" id="GO:0003887">
    <property type="term" value="F:DNA-directed DNA polymerase activity"/>
    <property type="evidence" value="ECO:0007669"/>
    <property type="project" value="TreeGrafter"/>
</dbReference>
<dbReference type="PANTHER" id="PTHR10322:SF23">
    <property type="entry name" value="DNA POLYMERASE DELTA CATALYTIC SUBUNIT"/>
    <property type="match status" value="1"/>
</dbReference>
<evidence type="ECO:0000259" key="3">
    <source>
        <dbReference type="Pfam" id="PF03104"/>
    </source>
</evidence>
<protein>
    <recommendedName>
        <fullName evidence="1">DNA polymerase delta catalytic subunit</fullName>
    </recommendedName>
</protein>
<dbReference type="GO" id="GO:0008296">
    <property type="term" value="F:3'-5'-DNA exonuclease activity"/>
    <property type="evidence" value="ECO:0007669"/>
    <property type="project" value="TreeGrafter"/>
</dbReference>
<dbReference type="Proteomes" id="UP000887565">
    <property type="component" value="Unplaced"/>
</dbReference>
<dbReference type="GO" id="GO:0043625">
    <property type="term" value="C:delta DNA polymerase complex"/>
    <property type="evidence" value="ECO:0007669"/>
    <property type="project" value="TreeGrafter"/>
</dbReference>
<evidence type="ECO:0000256" key="2">
    <source>
        <dbReference type="SAM" id="MobiDB-lite"/>
    </source>
</evidence>
<proteinExistence type="predicted"/>
<dbReference type="Pfam" id="PF03104">
    <property type="entry name" value="DNA_pol_B_exo1"/>
    <property type="match status" value="1"/>
</dbReference>
<dbReference type="Gene3D" id="3.30.420.10">
    <property type="entry name" value="Ribonuclease H-like superfamily/Ribonuclease H"/>
    <property type="match status" value="1"/>
</dbReference>
<dbReference type="WBParaSite" id="nRc.2.0.1.t21607-RA">
    <property type="protein sequence ID" value="nRc.2.0.1.t21607-RA"/>
    <property type="gene ID" value="nRc.2.0.1.g21607"/>
</dbReference>
<dbReference type="FunFam" id="3.30.342.10:FF:000003">
    <property type="entry name" value="DNA polymerase"/>
    <property type="match status" value="1"/>
</dbReference>
<dbReference type="GO" id="GO:0006287">
    <property type="term" value="P:base-excision repair, gap-filling"/>
    <property type="evidence" value="ECO:0007669"/>
    <property type="project" value="TreeGrafter"/>
</dbReference>
<dbReference type="InterPro" id="IPR036397">
    <property type="entry name" value="RNaseH_sf"/>
</dbReference>
<dbReference type="AlphaFoldDB" id="A0A915J562"/>
<evidence type="ECO:0000256" key="1">
    <source>
        <dbReference type="ARBA" id="ARBA00024411"/>
    </source>
</evidence>
<evidence type="ECO:0000313" key="4">
    <source>
        <dbReference type="Proteomes" id="UP000887565"/>
    </source>
</evidence>
<dbReference type="Gene3D" id="3.30.342.10">
    <property type="entry name" value="DNA Polymerase, chain B, domain 1"/>
    <property type="match status" value="1"/>
</dbReference>
<dbReference type="SUPFAM" id="SSF53098">
    <property type="entry name" value="Ribonuclease H-like"/>
    <property type="match status" value="1"/>
</dbReference>
<organism evidence="4 5">
    <name type="scientific">Romanomermis culicivorax</name>
    <name type="common">Nematode worm</name>
    <dbReference type="NCBI Taxonomy" id="13658"/>
    <lineage>
        <taxon>Eukaryota</taxon>
        <taxon>Metazoa</taxon>
        <taxon>Ecdysozoa</taxon>
        <taxon>Nematoda</taxon>
        <taxon>Enoplea</taxon>
        <taxon>Dorylaimia</taxon>
        <taxon>Mermithida</taxon>
        <taxon>Mermithoidea</taxon>
        <taxon>Mermithidae</taxon>
        <taxon>Romanomermis</taxon>
    </lineage>
</organism>
<feature type="domain" description="DNA-directed DNA polymerase family B exonuclease" evidence="3">
    <location>
        <begin position="253"/>
        <end position="399"/>
    </location>
</feature>
<dbReference type="InterPro" id="IPR006133">
    <property type="entry name" value="DNA-dir_DNA_pol_B_exonuc"/>
</dbReference>
<sequence>PCLFEHNNQKFIQVKLVVNPDPLRPFFGSGSAIVKKVDPVHPYLPVAEKSVIFLFIMADRKPTLAHLEDDDVDFSSNVDSQELEGEGPEQAATSSKLARPPMKEIDTNTEAIIFQTIDLDFYIGDDEDDQTQPIVRMFGVTKGGNSTCCHVYGFQPYFYAQLPDGFDKVHLNAFQAELNQKVLDEIRGNRTIRNAVLVIQLKDCQDIRGFTFNAKTSFLKITVSLPKLVPIARRILETGACQSPGFNSKNLLTYESNVDFEIRFMVDLDVNGCCWIELPASKYKLRTNQKRQSRCQIEVCKKNVRAEISYKDFIVYACENEWADIAPFRVLSFDIECAGRKGVFPEPDKDPVIQIANMVVRQGEKEPFIRNVFTLNSCAPIVGSQVVSCKTEDELLDLFDSDISGFYKTSS</sequence>
<dbReference type="GO" id="GO:0003676">
    <property type="term" value="F:nucleic acid binding"/>
    <property type="evidence" value="ECO:0007669"/>
    <property type="project" value="InterPro"/>
</dbReference>
<dbReference type="OMA" id="NEWADIA"/>
<dbReference type="GO" id="GO:0045004">
    <property type="term" value="P:DNA replication proofreading"/>
    <property type="evidence" value="ECO:0007669"/>
    <property type="project" value="TreeGrafter"/>
</dbReference>
<dbReference type="PANTHER" id="PTHR10322">
    <property type="entry name" value="DNA POLYMERASE CATALYTIC SUBUNIT"/>
    <property type="match status" value="1"/>
</dbReference>